<keyword evidence="4" id="KW-1185">Reference proteome</keyword>
<name>A0A6A6EGX7_9PEZI</name>
<proteinExistence type="predicted"/>
<dbReference type="AlphaFoldDB" id="A0A6A6EGX7"/>
<dbReference type="InterPro" id="IPR029058">
    <property type="entry name" value="AB_hydrolase_fold"/>
</dbReference>
<feature type="domain" description="AB hydrolase-1" evidence="2">
    <location>
        <begin position="70"/>
        <end position="321"/>
    </location>
</feature>
<feature type="region of interest" description="Disordered" evidence="1">
    <location>
        <begin position="24"/>
        <end position="53"/>
    </location>
</feature>
<dbReference type="OrthoDB" id="294702at2759"/>
<dbReference type="PANTHER" id="PTHR45763">
    <property type="entry name" value="HYDROLASE, ALPHA/BETA FOLD FAMILY PROTEIN, EXPRESSED-RELATED"/>
    <property type="match status" value="1"/>
</dbReference>
<evidence type="ECO:0000313" key="4">
    <source>
        <dbReference type="Proteomes" id="UP000800200"/>
    </source>
</evidence>
<feature type="compositionally biased region" description="Basic and acidic residues" evidence="1">
    <location>
        <begin position="34"/>
        <end position="44"/>
    </location>
</feature>
<evidence type="ECO:0000259" key="2">
    <source>
        <dbReference type="Pfam" id="PF00561"/>
    </source>
</evidence>
<dbReference type="SUPFAM" id="SSF53474">
    <property type="entry name" value="alpha/beta-Hydrolases"/>
    <property type="match status" value="1"/>
</dbReference>
<dbReference type="Pfam" id="PF00561">
    <property type="entry name" value="Abhydrolase_1"/>
    <property type="match status" value="1"/>
</dbReference>
<dbReference type="PANTHER" id="PTHR45763:SF46">
    <property type="entry name" value="AB HYDROLASE-1 DOMAIN-CONTAINING PROTEIN"/>
    <property type="match status" value="1"/>
</dbReference>
<dbReference type="EMBL" id="ML994617">
    <property type="protein sequence ID" value="KAF2191307.1"/>
    <property type="molecule type" value="Genomic_DNA"/>
</dbReference>
<sequence length="338" mass="37649">MSLVSDLRAYFLRVFASSTATNNPVSAPAALTDEPPKPHFRTDNDSSDTFTLPDGRKLGYAQYGSLTGRPIFFLHGFPGSRLEAAGFDELGLELAARVIAVDRPGIGWSSPHPGRTLLDHPKDLEHLAKHLELDHYSVLGISGGGPYALACAAALPREKLKCVSIVCGLGPPDIGMSGADWMHRLGFPVGFRYAPLSVVRWFWQQDPSGRLDLTDEKRLELLLQKPITHEKDIKVMKSDWPRLSLRSARECFVQGFDGVWQDGRLMCMNYGFRIEDIRPELPVQLWYGKLDTFVPLNHGVQIAARLGGRAHLRVEDETHGSIVVNWTKEILEDLVRST</sequence>
<organism evidence="3 4">
    <name type="scientific">Zopfia rhizophila CBS 207.26</name>
    <dbReference type="NCBI Taxonomy" id="1314779"/>
    <lineage>
        <taxon>Eukaryota</taxon>
        <taxon>Fungi</taxon>
        <taxon>Dikarya</taxon>
        <taxon>Ascomycota</taxon>
        <taxon>Pezizomycotina</taxon>
        <taxon>Dothideomycetes</taxon>
        <taxon>Dothideomycetes incertae sedis</taxon>
        <taxon>Zopfiaceae</taxon>
        <taxon>Zopfia</taxon>
    </lineage>
</organism>
<accession>A0A6A6EGX7</accession>
<evidence type="ECO:0000313" key="3">
    <source>
        <dbReference type="EMBL" id="KAF2191307.1"/>
    </source>
</evidence>
<dbReference type="InterPro" id="IPR000073">
    <property type="entry name" value="AB_hydrolase_1"/>
</dbReference>
<keyword evidence="3" id="KW-0378">Hydrolase</keyword>
<evidence type="ECO:0000256" key="1">
    <source>
        <dbReference type="SAM" id="MobiDB-lite"/>
    </source>
</evidence>
<dbReference type="Gene3D" id="3.40.50.1820">
    <property type="entry name" value="alpha/beta hydrolase"/>
    <property type="match status" value="1"/>
</dbReference>
<reference evidence="3" key="1">
    <citation type="journal article" date="2020" name="Stud. Mycol.">
        <title>101 Dothideomycetes genomes: a test case for predicting lifestyles and emergence of pathogens.</title>
        <authorList>
            <person name="Haridas S."/>
            <person name="Albert R."/>
            <person name="Binder M."/>
            <person name="Bloem J."/>
            <person name="Labutti K."/>
            <person name="Salamov A."/>
            <person name="Andreopoulos B."/>
            <person name="Baker S."/>
            <person name="Barry K."/>
            <person name="Bills G."/>
            <person name="Bluhm B."/>
            <person name="Cannon C."/>
            <person name="Castanera R."/>
            <person name="Culley D."/>
            <person name="Daum C."/>
            <person name="Ezra D."/>
            <person name="Gonzalez J."/>
            <person name="Henrissat B."/>
            <person name="Kuo A."/>
            <person name="Liang C."/>
            <person name="Lipzen A."/>
            <person name="Lutzoni F."/>
            <person name="Magnuson J."/>
            <person name="Mondo S."/>
            <person name="Nolan M."/>
            <person name="Ohm R."/>
            <person name="Pangilinan J."/>
            <person name="Park H.-J."/>
            <person name="Ramirez L."/>
            <person name="Alfaro M."/>
            <person name="Sun H."/>
            <person name="Tritt A."/>
            <person name="Yoshinaga Y."/>
            <person name="Zwiers L.-H."/>
            <person name="Turgeon B."/>
            <person name="Goodwin S."/>
            <person name="Spatafora J."/>
            <person name="Crous P."/>
            <person name="Grigoriev I."/>
        </authorList>
    </citation>
    <scope>NUCLEOTIDE SEQUENCE</scope>
    <source>
        <strain evidence="3">CBS 207.26</strain>
    </source>
</reference>
<gene>
    <name evidence="3" type="ORF">K469DRAFT_720287</name>
</gene>
<protein>
    <submittedName>
        <fullName evidence="3">Alpha/beta-hydrolase</fullName>
    </submittedName>
</protein>
<dbReference type="Proteomes" id="UP000800200">
    <property type="component" value="Unassembled WGS sequence"/>
</dbReference>
<dbReference type="GO" id="GO:0016787">
    <property type="term" value="F:hydrolase activity"/>
    <property type="evidence" value="ECO:0007669"/>
    <property type="project" value="UniProtKB-KW"/>
</dbReference>